<sequence>MSQNENFETWSTMTINGSLLEFDMEWVDVLNGSFEGGEREGLRKKEWGEVGEMWEMESKGSVGGGGEGS</sequence>
<proteinExistence type="predicted"/>
<dbReference type="Proteomes" id="UP000326757">
    <property type="component" value="Unassembled WGS sequence"/>
</dbReference>
<name>A0A5N6JUA5_MONLA</name>
<comment type="caution">
    <text evidence="1">The sequence shown here is derived from an EMBL/GenBank/DDBJ whole genome shotgun (WGS) entry which is preliminary data.</text>
</comment>
<evidence type="ECO:0000313" key="1">
    <source>
        <dbReference type="EMBL" id="KAB8292952.1"/>
    </source>
</evidence>
<reference evidence="1 2" key="1">
    <citation type="submission" date="2019-06" db="EMBL/GenBank/DDBJ databases">
        <title>Genome Sequence of the Brown Rot Fungal Pathogen Monilinia laxa.</title>
        <authorList>
            <person name="De Miccolis Angelini R.M."/>
            <person name="Landi L."/>
            <person name="Abate D."/>
            <person name="Pollastro S."/>
            <person name="Romanazzi G."/>
            <person name="Faretra F."/>
        </authorList>
    </citation>
    <scope>NUCLEOTIDE SEQUENCE [LARGE SCALE GENOMIC DNA]</scope>
    <source>
        <strain evidence="1 2">Mlax316</strain>
    </source>
</reference>
<organism evidence="1 2">
    <name type="scientific">Monilinia laxa</name>
    <name type="common">Brown rot fungus</name>
    <name type="synonym">Sclerotinia laxa</name>
    <dbReference type="NCBI Taxonomy" id="61186"/>
    <lineage>
        <taxon>Eukaryota</taxon>
        <taxon>Fungi</taxon>
        <taxon>Dikarya</taxon>
        <taxon>Ascomycota</taxon>
        <taxon>Pezizomycotina</taxon>
        <taxon>Leotiomycetes</taxon>
        <taxon>Helotiales</taxon>
        <taxon>Sclerotiniaceae</taxon>
        <taxon>Monilinia</taxon>
    </lineage>
</organism>
<dbReference type="EMBL" id="VIGI01000012">
    <property type="protein sequence ID" value="KAB8292952.1"/>
    <property type="molecule type" value="Genomic_DNA"/>
</dbReference>
<evidence type="ECO:0000313" key="2">
    <source>
        <dbReference type="Proteomes" id="UP000326757"/>
    </source>
</evidence>
<keyword evidence="2" id="KW-1185">Reference proteome</keyword>
<accession>A0A5N6JUA5</accession>
<protein>
    <submittedName>
        <fullName evidence="1">Uncharacterized protein</fullName>
    </submittedName>
</protein>
<gene>
    <name evidence="1" type="ORF">EYC80_007316</name>
</gene>
<dbReference type="AlphaFoldDB" id="A0A5N6JUA5"/>